<dbReference type="Gramene" id="MELO3C030884.2.1">
    <property type="protein sequence ID" value="MELO3C030884.2.1"/>
    <property type="gene ID" value="MELO3C030884.2"/>
</dbReference>
<evidence type="ECO:0000313" key="1">
    <source>
        <dbReference type="EnsemblPlants" id="MELO3C030884.2.1"/>
    </source>
</evidence>
<accession>A0A9I9E9Y9</accession>
<dbReference type="AlphaFoldDB" id="A0A9I9E9Y9"/>
<name>A0A9I9E9Y9_CUCME</name>
<protein>
    <submittedName>
        <fullName evidence="1">Uncharacterized protein</fullName>
    </submittedName>
</protein>
<organism evidence="1">
    <name type="scientific">Cucumis melo</name>
    <name type="common">Muskmelon</name>
    <dbReference type="NCBI Taxonomy" id="3656"/>
    <lineage>
        <taxon>Eukaryota</taxon>
        <taxon>Viridiplantae</taxon>
        <taxon>Streptophyta</taxon>
        <taxon>Embryophyta</taxon>
        <taxon>Tracheophyta</taxon>
        <taxon>Spermatophyta</taxon>
        <taxon>Magnoliopsida</taxon>
        <taxon>eudicotyledons</taxon>
        <taxon>Gunneridae</taxon>
        <taxon>Pentapetalae</taxon>
        <taxon>rosids</taxon>
        <taxon>fabids</taxon>
        <taxon>Cucurbitales</taxon>
        <taxon>Cucurbitaceae</taxon>
        <taxon>Benincaseae</taxon>
        <taxon>Cucumis</taxon>
    </lineage>
</organism>
<dbReference type="EnsemblPlants" id="MELO3C030884.2.1">
    <property type="protein sequence ID" value="MELO3C030884.2.1"/>
    <property type="gene ID" value="MELO3C030884.2"/>
</dbReference>
<reference evidence="1" key="1">
    <citation type="submission" date="2023-03" db="UniProtKB">
        <authorList>
            <consortium name="EnsemblPlants"/>
        </authorList>
    </citation>
    <scope>IDENTIFICATION</scope>
</reference>
<sequence>MYPKQIPLMIQALYLQLDSEKRHIIKMSIQHKCPCYGLYNKMLDGIDTFAGGKGKVLWSCGSSSQVLYEGSSQPLALRVVRLVYDEIYMDHLTSRPDKQNELNQLQ</sequence>
<proteinExistence type="predicted"/>